<dbReference type="EMBL" id="JAKRVX010000010">
    <property type="protein sequence ID" value="MCL9818386.1"/>
    <property type="molecule type" value="Genomic_DNA"/>
</dbReference>
<evidence type="ECO:0000256" key="2">
    <source>
        <dbReference type="SAM" id="Phobius"/>
    </source>
</evidence>
<keyword evidence="4" id="KW-1185">Reference proteome</keyword>
<keyword evidence="2" id="KW-0472">Membrane</keyword>
<feature type="region of interest" description="Disordered" evidence="1">
    <location>
        <begin position="1"/>
        <end position="25"/>
    </location>
</feature>
<dbReference type="RefSeq" id="WP_250585974.1">
    <property type="nucleotide sequence ID" value="NZ_JAKRVX010000010.1"/>
</dbReference>
<dbReference type="Proteomes" id="UP001203207">
    <property type="component" value="Unassembled WGS sequence"/>
</dbReference>
<keyword evidence="2" id="KW-0812">Transmembrane</keyword>
<feature type="transmembrane region" description="Helical" evidence="2">
    <location>
        <begin position="93"/>
        <end position="115"/>
    </location>
</feature>
<evidence type="ECO:0000256" key="1">
    <source>
        <dbReference type="SAM" id="MobiDB-lite"/>
    </source>
</evidence>
<geneLocation type="plasmid" evidence="3">
    <name>pAArc-St2</name>
</geneLocation>
<keyword evidence="2" id="KW-1133">Transmembrane helix</keyword>
<proteinExistence type="predicted"/>
<keyword evidence="3" id="KW-0614">Plasmid</keyword>
<gene>
    <name evidence="3" type="ORF">AArcSt2_15695</name>
</gene>
<protein>
    <submittedName>
        <fullName evidence="3">Uncharacterized protein</fullName>
    </submittedName>
</protein>
<evidence type="ECO:0000313" key="4">
    <source>
        <dbReference type="Proteomes" id="UP001203207"/>
    </source>
</evidence>
<dbReference type="AlphaFoldDB" id="A0AAE3FZU9"/>
<reference evidence="3" key="2">
    <citation type="submission" date="2022-02" db="EMBL/GenBank/DDBJ databases">
        <authorList>
            <person name="Elcheninov A.G."/>
            <person name="Sorokin D.Y."/>
            <person name="Kublanov I.V."/>
        </authorList>
    </citation>
    <scope>NUCLEOTIDE SEQUENCE</scope>
    <source>
        <strain evidence="3">AArc-St2</strain>
        <plasmid evidence="3">pAArc-St2</plasmid>
    </source>
</reference>
<organism evidence="3 4">
    <name type="scientific">Natronocalculus amylovorans</name>
    <dbReference type="NCBI Taxonomy" id="2917812"/>
    <lineage>
        <taxon>Archaea</taxon>
        <taxon>Methanobacteriati</taxon>
        <taxon>Methanobacteriota</taxon>
        <taxon>Stenosarchaea group</taxon>
        <taxon>Halobacteria</taxon>
        <taxon>Halobacteriales</taxon>
        <taxon>Haloferacaceae</taxon>
        <taxon>Natronocalculus</taxon>
    </lineage>
</organism>
<feature type="compositionally biased region" description="Acidic residues" evidence="1">
    <location>
        <begin position="1"/>
        <end position="10"/>
    </location>
</feature>
<name>A0AAE3FZU9_9EURY</name>
<evidence type="ECO:0000313" key="3">
    <source>
        <dbReference type="EMBL" id="MCL9818386.1"/>
    </source>
</evidence>
<accession>A0AAE3FZU9</accession>
<comment type="caution">
    <text evidence="3">The sequence shown here is derived from an EMBL/GenBank/DDBJ whole genome shotgun (WGS) entry which is preliminary data.</text>
</comment>
<sequence>MTYRDPDEEPLFSGDSSLESDPFEPSFDFSTERLLDLSDIKIDRLERAAKILAEYEREVANRNQTAADRATAVAAEENARSKRVMFERISERYIPFAVFLLFGFIPLVVGMNQILQYTDIRCGSEVGCYPLGWESGWRC</sequence>
<reference evidence="3" key="1">
    <citation type="journal article" date="2022" name="Syst. Appl. Microbiol.">
        <title>Natronocalculus amylovorans gen. nov., sp. nov., and Natranaeroarchaeum aerophilus sp. nov., dominant culturable amylolytic natronoarchaea from hypersaline soda lakes in southwestern Siberia.</title>
        <authorList>
            <person name="Sorokin D.Y."/>
            <person name="Elcheninov A.G."/>
            <person name="Khizhniak T.V."/>
            <person name="Koenen M."/>
            <person name="Bale N.J."/>
            <person name="Damste J.S.S."/>
            <person name="Kublanov I.V."/>
        </authorList>
    </citation>
    <scope>NUCLEOTIDE SEQUENCE</scope>
    <source>
        <strain evidence="3">AArc-St2</strain>
    </source>
</reference>